<dbReference type="Gene3D" id="3.10.450.700">
    <property type="match status" value="1"/>
</dbReference>
<reference evidence="4" key="1">
    <citation type="journal article" date="2020" name="mSystems">
        <title>Genome- and Community-Level Interaction Insights into Carbon Utilization and Element Cycling Functions of Hydrothermarchaeota in Hydrothermal Sediment.</title>
        <authorList>
            <person name="Zhou Z."/>
            <person name="Liu Y."/>
            <person name="Xu W."/>
            <person name="Pan J."/>
            <person name="Luo Z.H."/>
            <person name="Li M."/>
        </authorList>
    </citation>
    <scope>NUCLEOTIDE SEQUENCE [LARGE SCALE GENOMIC DNA]</scope>
    <source>
        <strain evidence="4">SpSt-503</strain>
    </source>
</reference>
<dbReference type="InterPro" id="IPR006628">
    <property type="entry name" value="PUR-bd_fam"/>
</dbReference>
<sequence>MGIRGELFSTKVSLQNRTYFFNVKENRMGDLYLNIVESKNKETGGFERQSIVLFAEDLQEFLKGFDGSLKVMEKAFKEKKRSEFEKKDASNKQREAEEKEPKKRYSKKTDTPEYKGERSYSKKGPGIARGSKKPVVRAVKRDSKD</sequence>
<dbReference type="SMART" id="SM00712">
    <property type="entry name" value="PUR"/>
    <property type="match status" value="1"/>
</dbReference>
<dbReference type="EMBL" id="DSVL01000207">
    <property type="protein sequence ID" value="HFH29189.1"/>
    <property type="molecule type" value="Genomic_DNA"/>
</dbReference>
<protein>
    <submittedName>
        <fullName evidence="4">DUF3276 family protein</fullName>
    </submittedName>
</protein>
<name>A0A7C3EKE9_9SPIR</name>
<feature type="compositionally biased region" description="Basic and acidic residues" evidence="3">
    <location>
        <begin position="79"/>
        <end position="120"/>
    </location>
</feature>
<evidence type="ECO:0000313" key="4">
    <source>
        <dbReference type="EMBL" id="HFH29189.1"/>
    </source>
</evidence>
<evidence type="ECO:0000256" key="1">
    <source>
        <dbReference type="ARBA" id="ARBA00009251"/>
    </source>
</evidence>
<keyword evidence="2" id="KW-0238">DNA-binding</keyword>
<accession>A0A7C3EKE9</accession>
<dbReference type="GO" id="GO:0032422">
    <property type="term" value="F:purine-rich negative regulatory element binding"/>
    <property type="evidence" value="ECO:0007669"/>
    <property type="project" value="InterPro"/>
</dbReference>
<feature type="region of interest" description="Disordered" evidence="3">
    <location>
        <begin position="79"/>
        <end position="145"/>
    </location>
</feature>
<dbReference type="Pfam" id="PF11680">
    <property type="entry name" value="DUF3276"/>
    <property type="match status" value="1"/>
</dbReference>
<evidence type="ECO:0000256" key="3">
    <source>
        <dbReference type="SAM" id="MobiDB-lite"/>
    </source>
</evidence>
<evidence type="ECO:0000256" key="2">
    <source>
        <dbReference type="ARBA" id="ARBA00023125"/>
    </source>
</evidence>
<comment type="similarity">
    <text evidence="1">Belongs to the PUR DNA-binding protein family.</text>
</comment>
<gene>
    <name evidence="4" type="ORF">ENS59_06710</name>
</gene>
<proteinExistence type="inferred from homology"/>
<dbReference type="GO" id="GO:0000977">
    <property type="term" value="F:RNA polymerase II transcription regulatory region sequence-specific DNA binding"/>
    <property type="evidence" value="ECO:0007669"/>
    <property type="project" value="InterPro"/>
</dbReference>
<organism evidence="4">
    <name type="scientific">Gracilinema caldarium</name>
    <dbReference type="NCBI Taxonomy" id="215591"/>
    <lineage>
        <taxon>Bacteria</taxon>
        <taxon>Pseudomonadati</taxon>
        <taxon>Spirochaetota</taxon>
        <taxon>Spirochaetia</taxon>
        <taxon>Spirochaetales</taxon>
        <taxon>Breznakiellaceae</taxon>
        <taxon>Gracilinema</taxon>
    </lineage>
</organism>
<dbReference type="AlphaFoldDB" id="A0A7C3EKE9"/>
<comment type="caution">
    <text evidence="4">The sequence shown here is derived from an EMBL/GenBank/DDBJ whole genome shotgun (WGS) entry which is preliminary data.</text>
</comment>